<evidence type="ECO:0000256" key="4">
    <source>
        <dbReference type="ARBA" id="ARBA00022832"/>
    </source>
</evidence>
<keyword evidence="6 8" id="KW-0443">Lipid metabolism</keyword>
<dbReference type="Gene3D" id="3.90.470.20">
    <property type="entry name" value="4'-phosphopantetheinyl transferase domain"/>
    <property type="match status" value="1"/>
</dbReference>
<name>A0A3N1VPT5_9BACT</name>
<protein>
    <recommendedName>
        <fullName evidence="8">Holo-[acyl-carrier-protein] synthase</fullName>
        <shortName evidence="8">Holo-ACP synthase</shortName>
        <ecNumber evidence="8">2.7.8.7</ecNumber>
    </recommendedName>
    <alternativeName>
        <fullName evidence="8">4'-phosphopantetheinyl transferase AcpS</fullName>
    </alternativeName>
</protein>
<keyword evidence="5 8" id="KW-0460">Magnesium</keyword>
<dbReference type="InterPro" id="IPR008278">
    <property type="entry name" value="4-PPantetheinyl_Trfase_dom"/>
</dbReference>
<dbReference type="SUPFAM" id="SSF56214">
    <property type="entry name" value="4'-phosphopantetheinyl transferase"/>
    <property type="match status" value="1"/>
</dbReference>
<keyword evidence="7 8" id="KW-0275">Fatty acid biosynthesis</keyword>
<evidence type="ECO:0000256" key="6">
    <source>
        <dbReference type="ARBA" id="ARBA00023098"/>
    </source>
</evidence>
<dbReference type="GO" id="GO:0006633">
    <property type="term" value="P:fatty acid biosynthetic process"/>
    <property type="evidence" value="ECO:0007669"/>
    <property type="project" value="UniProtKB-UniRule"/>
</dbReference>
<evidence type="ECO:0000256" key="2">
    <source>
        <dbReference type="ARBA" id="ARBA00022679"/>
    </source>
</evidence>
<dbReference type="Pfam" id="PF01648">
    <property type="entry name" value="ACPS"/>
    <property type="match status" value="1"/>
</dbReference>
<gene>
    <name evidence="8" type="primary">acpS</name>
    <name evidence="11" type="ORF">EDC27_0316</name>
</gene>
<dbReference type="InterPro" id="IPR002582">
    <property type="entry name" value="ACPS"/>
</dbReference>
<keyword evidence="2 8" id="KW-0808">Transferase</keyword>
<dbReference type="InterPro" id="IPR037143">
    <property type="entry name" value="4-PPantetheinyl_Trfase_dom_sf"/>
</dbReference>
<evidence type="ECO:0000313" key="12">
    <source>
        <dbReference type="Proteomes" id="UP000276223"/>
    </source>
</evidence>
<comment type="catalytic activity">
    <reaction evidence="8">
        <text>apo-[ACP] + CoA = holo-[ACP] + adenosine 3',5'-bisphosphate + H(+)</text>
        <dbReference type="Rhea" id="RHEA:12068"/>
        <dbReference type="Rhea" id="RHEA-COMP:9685"/>
        <dbReference type="Rhea" id="RHEA-COMP:9690"/>
        <dbReference type="ChEBI" id="CHEBI:15378"/>
        <dbReference type="ChEBI" id="CHEBI:29999"/>
        <dbReference type="ChEBI" id="CHEBI:57287"/>
        <dbReference type="ChEBI" id="CHEBI:58343"/>
        <dbReference type="ChEBI" id="CHEBI:64479"/>
        <dbReference type="EC" id="2.7.8.7"/>
    </reaction>
</comment>
<dbReference type="GO" id="GO:0000287">
    <property type="term" value="F:magnesium ion binding"/>
    <property type="evidence" value="ECO:0007669"/>
    <property type="project" value="UniProtKB-UniRule"/>
</dbReference>
<dbReference type="AlphaFoldDB" id="A0A3N1VPT5"/>
<keyword evidence="3 8" id="KW-0479">Metal-binding</keyword>
<evidence type="ECO:0000256" key="5">
    <source>
        <dbReference type="ARBA" id="ARBA00022842"/>
    </source>
</evidence>
<feature type="region of interest" description="Disordered" evidence="9">
    <location>
        <begin position="134"/>
        <end position="159"/>
    </location>
</feature>
<feature type="binding site" evidence="8">
    <location>
        <position position="58"/>
    </location>
    <ligand>
        <name>Mg(2+)</name>
        <dbReference type="ChEBI" id="CHEBI:18420"/>
    </ligand>
</feature>
<evidence type="ECO:0000256" key="9">
    <source>
        <dbReference type="SAM" id="MobiDB-lite"/>
    </source>
</evidence>
<evidence type="ECO:0000313" key="11">
    <source>
        <dbReference type="EMBL" id="ROR03061.1"/>
    </source>
</evidence>
<comment type="subcellular location">
    <subcellularLocation>
        <location evidence="8">Cytoplasm</location>
    </subcellularLocation>
</comment>
<evidence type="ECO:0000259" key="10">
    <source>
        <dbReference type="Pfam" id="PF01648"/>
    </source>
</evidence>
<feature type="binding site" evidence="8">
    <location>
        <position position="9"/>
    </location>
    <ligand>
        <name>Mg(2+)</name>
        <dbReference type="ChEBI" id="CHEBI:18420"/>
    </ligand>
</feature>
<comment type="cofactor">
    <cofactor evidence="8">
        <name>Mg(2+)</name>
        <dbReference type="ChEBI" id="CHEBI:18420"/>
    </cofactor>
</comment>
<comment type="similarity">
    <text evidence="8">Belongs to the P-Pant transferase superfamily. AcpS family.</text>
</comment>
<dbReference type="HAMAP" id="MF_00101">
    <property type="entry name" value="AcpS"/>
    <property type="match status" value="1"/>
</dbReference>
<dbReference type="GO" id="GO:0005737">
    <property type="term" value="C:cytoplasm"/>
    <property type="evidence" value="ECO:0007669"/>
    <property type="project" value="UniProtKB-SubCell"/>
</dbReference>
<keyword evidence="1 8" id="KW-0444">Lipid biosynthesis</keyword>
<dbReference type="Proteomes" id="UP000276223">
    <property type="component" value="Unassembled WGS sequence"/>
</dbReference>
<dbReference type="RefSeq" id="WP_123288858.1">
    <property type="nucleotide sequence ID" value="NZ_RJVA01000009.1"/>
</dbReference>
<dbReference type="NCBIfam" id="TIGR00556">
    <property type="entry name" value="pantethn_trn"/>
    <property type="match status" value="1"/>
</dbReference>
<evidence type="ECO:0000256" key="3">
    <source>
        <dbReference type="ARBA" id="ARBA00022723"/>
    </source>
</evidence>
<dbReference type="EMBL" id="RJVA01000009">
    <property type="protein sequence ID" value="ROR03061.1"/>
    <property type="molecule type" value="Genomic_DNA"/>
</dbReference>
<keyword evidence="12" id="KW-1185">Reference proteome</keyword>
<evidence type="ECO:0000256" key="8">
    <source>
        <dbReference type="HAMAP-Rule" id="MF_00101"/>
    </source>
</evidence>
<comment type="caution">
    <text evidence="11">The sequence shown here is derived from an EMBL/GenBank/DDBJ whole genome shotgun (WGS) entry which is preliminary data.</text>
</comment>
<feature type="domain" description="4'-phosphopantetheinyl transferase" evidence="10">
    <location>
        <begin position="5"/>
        <end position="92"/>
    </location>
</feature>
<dbReference type="GO" id="GO:0008897">
    <property type="term" value="F:holo-[acyl-carrier-protein] synthase activity"/>
    <property type="evidence" value="ECO:0007669"/>
    <property type="project" value="UniProtKB-UniRule"/>
</dbReference>
<proteinExistence type="inferred from homology"/>
<evidence type="ECO:0000256" key="7">
    <source>
        <dbReference type="ARBA" id="ARBA00023160"/>
    </source>
</evidence>
<dbReference type="OrthoDB" id="517356at2"/>
<dbReference type="EC" id="2.7.8.7" evidence="8"/>
<accession>A0A3N1VPT5</accession>
<keyword evidence="8" id="KW-0963">Cytoplasm</keyword>
<evidence type="ECO:0000256" key="1">
    <source>
        <dbReference type="ARBA" id="ARBA00022516"/>
    </source>
</evidence>
<keyword evidence="4 8" id="KW-0276">Fatty acid metabolism</keyword>
<sequence length="159" mass="17324">MGVYGIGIDLVRIDRIEAGLARWKNRFLDKVFTVTEQRACLAKKNQAACLAMRFAAKEAFAKAVGTGIRAPLFWKDMEVLNAPSGRPVICLSPRAQGLLRDLGIHAWHVSLTDDGLYGAAVVVLETAEVSPIEGLGRMGDMRNDTRNRPRNGGTGPPNH</sequence>
<dbReference type="NCBIfam" id="TIGR00516">
    <property type="entry name" value="acpS"/>
    <property type="match status" value="1"/>
</dbReference>
<dbReference type="InterPro" id="IPR004568">
    <property type="entry name" value="Ppantetheine-prot_Trfase_dom"/>
</dbReference>
<reference evidence="11 12" key="1">
    <citation type="submission" date="2018-11" db="EMBL/GenBank/DDBJ databases">
        <title>Genomic Encyclopedia of Type Strains, Phase IV (KMG-IV): sequencing the most valuable type-strain genomes for metagenomic binning, comparative biology and taxonomic classification.</title>
        <authorList>
            <person name="Goeker M."/>
        </authorList>
    </citation>
    <scope>NUCLEOTIDE SEQUENCE [LARGE SCALE GENOMIC DNA]</scope>
    <source>
        <strain evidence="11 12">DSM 22027</strain>
    </source>
</reference>
<organism evidence="11 12">
    <name type="scientific">Desulfosoma caldarium</name>
    <dbReference type="NCBI Taxonomy" id="610254"/>
    <lineage>
        <taxon>Bacteria</taxon>
        <taxon>Pseudomonadati</taxon>
        <taxon>Thermodesulfobacteriota</taxon>
        <taxon>Syntrophobacteria</taxon>
        <taxon>Syntrophobacterales</taxon>
        <taxon>Syntrophobacteraceae</taxon>
        <taxon>Desulfosoma</taxon>
    </lineage>
</organism>
<comment type="function">
    <text evidence="8">Transfers the 4'-phosphopantetheine moiety from coenzyme A to a Ser of acyl-carrier-protein.</text>
</comment>